<reference evidence="1 2" key="1">
    <citation type="submission" date="2018-11" db="EMBL/GenBank/DDBJ databases">
        <authorList>
            <consortium name="Pathogen Informatics"/>
        </authorList>
    </citation>
    <scope>NUCLEOTIDE SEQUENCE [LARGE SCALE GENOMIC DNA]</scope>
</reference>
<accession>A0A3P6SZR4</accession>
<evidence type="ECO:0000313" key="1">
    <source>
        <dbReference type="EMBL" id="VDK58821.1"/>
    </source>
</evidence>
<dbReference type="EMBL" id="UYRV01012315">
    <property type="protein sequence ID" value="VDK58821.1"/>
    <property type="molecule type" value="Genomic_DNA"/>
</dbReference>
<sequence>MILVQYSCDLGHIVAVYVSLLSKGYSLADAEGIRNQVEELERKDRIASSIAKIIYSLESVNFEDAAEKYVGYTPLSRNPQQYLCLLDSKSDDDFDGS</sequence>
<name>A0A3P6SZR4_CYLGO</name>
<proteinExistence type="predicted"/>
<dbReference type="Proteomes" id="UP000271889">
    <property type="component" value="Unassembled WGS sequence"/>
</dbReference>
<gene>
    <name evidence="1" type="ORF">CGOC_LOCUS4448</name>
</gene>
<evidence type="ECO:0000313" key="2">
    <source>
        <dbReference type="Proteomes" id="UP000271889"/>
    </source>
</evidence>
<keyword evidence="2" id="KW-1185">Reference proteome</keyword>
<dbReference type="AlphaFoldDB" id="A0A3P6SZR4"/>
<protein>
    <submittedName>
        <fullName evidence="1">Uncharacterized protein</fullName>
    </submittedName>
</protein>
<organism evidence="1 2">
    <name type="scientific">Cylicostephanus goldi</name>
    <name type="common">Nematode worm</name>
    <dbReference type="NCBI Taxonomy" id="71465"/>
    <lineage>
        <taxon>Eukaryota</taxon>
        <taxon>Metazoa</taxon>
        <taxon>Ecdysozoa</taxon>
        <taxon>Nematoda</taxon>
        <taxon>Chromadorea</taxon>
        <taxon>Rhabditida</taxon>
        <taxon>Rhabditina</taxon>
        <taxon>Rhabditomorpha</taxon>
        <taxon>Strongyloidea</taxon>
        <taxon>Strongylidae</taxon>
        <taxon>Cylicostephanus</taxon>
    </lineage>
</organism>